<dbReference type="Pfam" id="PF13790">
    <property type="entry name" value="SR1P"/>
    <property type="match status" value="1"/>
</dbReference>
<dbReference type="AlphaFoldDB" id="A0A5D4T4Z5"/>
<sequence>MGTIVCQTCNSAVDHFEDEKVTTYYAKCADCQCSEKSEDLA</sequence>
<name>A0A5D4T4Z5_9BACI</name>
<comment type="caution">
    <text evidence="1">The sequence shown here is derived from an EMBL/GenBank/DDBJ whole genome shotgun (WGS) entry which is preliminary data.</text>
</comment>
<organism evidence="1 2">
    <name type="scientific">Sutcliffiella horikoshii</name>
    <dbReference type="NCBI Taxonomy" id="79883"/>
    <lineage>
        <taxon>Bacteria</taxon>
        <taxon>Bacillati</taxon>
        <taxon>Bacillota</taxon>
        <taxon>Bacilli</taxon>
        <taxon>Bacillales</taxon>
        <taxon>Bacillaceae</taxon>
        <taxon>Sutcliffiella</taxon>
    </lineage>
</organism>
<evidence type="ECO:0000313" key="2">
    <source>
        <dbReference type="Proteomes" id="UP000322524"/>
    </source>
</evidence>
<dbReference type="OrthoDB" id="2971595at2"/>
<dbReference type="RefSeq" id="WP_148986663.1">
    <property type="nucleotide sequence ID" value="NZ_VTEV01000001.1"/>
</dbReference>
<dbReference type="InterPro" id="IPR025236">
    <property type="entry name" value="SR1P"/>
</dbReference>
<gene>
    <name evidence="1" type="ORF">FZC76_02355</name>
</gene>
<dbReference type="EMBL" id="VTEV01000001">
    <property type="protein sequence ID" value="TYS70757.1"/>
    <property type="molecule type" value="Genomic_DNA"/>
</dbReference>
<dbReference type="Proteomes" id="UP000322524">
    <property type="component" value="Unassembled WGS sequence"/>
</dbReference>
<accession>A0A5D4T4Z5</accession>
<proteinExistence type="predicted"/>
<reference evidence="1 2" key="1">
    <citation type="submission" date="2019-08" db="EMBL/GenBank/DDBJ databases">
        <title>Bacillus genomes from the desert of Cuatro Cienegas, Coahuila.</title>
        <authorList>
            <person name="Olmedo-Alvarez G."/>
        </authorList>
    </citation>
    <scope>NUCLEOTIDE SEQUENCE [LARGE SCALE GENOMIC DNA]</scope>
    <source>
        <strain evidence="1 2">CH28_1T</strain>
    </source>
</reference>
<protein>
    <submittedName>
        <fullName evidence="1">GapA-binding peptide SR1P</fullName>
    </submittedName>
</protein>
<evidence type="ECO:0000313" key="1">
    <source>
        <dbReference type="EMBL" id="TYS70757.1"/>
    </source>
</evidence>